<protein>
    <submittedName>
        <fullName evidence="2">Uncharacterized protein</fullName>
    </submittedName>
</protein>
<keyword evidence="1" id="KW-0472">Membrane</keyword>
<evidence type="ECO:0000313" key="2">
    <source>
        <dbReference type="EMBL" id="RPB12244.1"/>
    </source>
</evidence>
<evidence type="ECO:0000313" key="3">
    <source>
        <dbReference type="Proteomes" id="UP000277580"/>
    </source>
</evidence>
<keyword evidence="1" id="KW-0812">Transmembrane</keyword>
<organism evidence="2 3">
    <name type="scientific">Morchella conica CCBAS932</name>
    <dbReference type="NCBI Taxonomy" id="1392247"/>
    <lineage>
        <taxon>Eukaryota</taxon>
        <taxon>Fungi</taxon>
        <taxon>Dikarya</taxon>
        <taxon>Ascomycota</taxon>
        <taxon>Pezizomycotina</taxon>
        <taxon>Pezizomycetes</taxon>
        <taxon>Pezizales</taxon>
        <taxon>Morchellaceae</taxon>
        <taxon>Morchella</taxon>
    </lineage>
</organism>
<evidence type="ECO:0000256" key="1">
    <source>
        <dbReference type="SAM" id="Phobius"/>
    </source>
</evidence>
<dbReference type="InParanoid" id="A0A3N4KNQ4"/>
<name>A0A3N4KNQ4_9PEZI</name>
<dbReference type="AlphaFoldDB" id="A0A3N4KNQ4"/>
<sequence length="184" mass="20157">MAEALFTCCLLAHGQHQQQNSVSSGKAKGWQAGNHQFTPQEEKEYVLTPLPNPTQKGSSNSSTSKCSEYFPFEIRLAATHIFPTTSFIHPRVPEPRTHTHHLTRAEGCLLPRQLISRRERDNNETTTGILFLFLFLDKILCSSCLVLAVVILAGFASTVFFGLLLSGNPGAGSRSVLSETELAG</sequence>
<gene>
    <name evidence="2" type="ORF">P167DRAFT_170783</name>
</gene>
<keyword evidence="3" id="KW-1185">Reference proteome</keyword>
<dbReference type="Proteomes" id="UP000277580">
    <property type="component" value="Unassembled WGS sequence"/>
</dbReference>
<feature type="transmembrane region" description="Helical" evidence="1">
    <location>
        <begin position="145"/>
        <end position="165"/>
    </location>
</feature>
<proteinExistence type="predicted"/>
<dbReference type="EMBL" id="ML119130">
    <property type="protein sequence ID" value="RPB12244.1"/>
    <property type="molecule type" value="Genomic_DNA"/>
</dbReference>
<accession>A0A3N4KNQ4</accession>
<reference evidence="2 3" key="1">
    <citation type="journal article" date="2018" name="Nat. Ecol. Evol.">
        <title>Pezizomycetes genomes reveal the molecular basis of ectomycorrhizal truffle lifestyle.</title>
        <authorList>
            <person name="Murat C."/>
            <person name="Payen T."/>
            <person name="Noel B."/>
            <person name="Kuo A."/>
            <person name="Morin E."/>
            <person name="Chen J."/>
            <person name="Kohler A."/>
            <person name="Krizsan K."/>
            <person name="Balestrini R."/>
            <person name="Da Silva C."/>
            <person name="Montanini B."/>
            <person name="Hainaut M."/>
            <person name="Levati E."/>
            <person name="Barry K.W."/>
            <person name="Belfiori B."/>
            <person name="Cichocki N."/>
            <person name="Clum A."/>
            <person name="Dockter R.B."/>
            <person name="Fauchery L."/>
            <person name="Guy J."/>
            <person name="Iotti M."/>
            <person name="Le Tacon F."/>
            <person name="Lindquist E.A."/>
            <person name="Lipzen A."/>
            <person name="Malagnac F."/>
            <person name="Mello A."/>
            <person name="Molinier V."/>
            <person name="Miyauchi S."/>
            <person name="Poulain J."/>
            <person name="Riccioni C."/>
            <person name="Rubini A."/>
            <person name="Sitrit Y."/>
            <person name="Splivallo R."/>
            <person name="Traeger S."/>
            <person name="Wang M."/>
            <person name="Zifcakova L."/>
            <person name="Wipf D."/>
            <person name="Zambonelli A."/>
            <person name="Paolocci F."/>
            <person name="Nowrousian M."/>
            <person name="Ottonello S."/>
            <person name="Baldrian P."/>
            <person name="Spatafora J.W."/>
            <person name="Henrissat B."/>
            <person name="Nagy L.G."/>
            <person name="Aury J.M."/>
            <person name="Wincker P."/>
            <person name="Grigoriev I.V."/>
            <person name="Bonfante P."/>
            <person name="Martin F.M."/>
        </authorList>
    </citation>
    <scope>NUCLEOTIDE SEQUENCE [LARGE SCALE GENOMIC DNA]</scope>
    <source>
        <strain evidence="2 3">CCBAS932</strain>
    </source>
</reference>
<keyword evidence="1" id="KW-1133">Transmembrane helix</keyword>